<evidence type="ECO:0000256" key="1">
    <source>
        <dbReference type="SAM" id="MobiDB-lite"/>
    </source>
</evidence>
<feature type="compositionally biased region" description="Polar residues" evidence="1">
    <location>
        <begin position="119"/>
        <end position="131"/>
    </location>
</feature>
<organism evidence="2 3">
    <name type="scientific">Riccia sorocarpa</name>
    <dbReference type="NCBI Taxonomy" id="122646"/>
    <lineage>
        <taxon>Eukaryota</taxon>
        <taxon>Viridiplantae</taxon>
        <taxon>Streptophyta</taxon>
        <taxon>Embryophyta</taxon>
        <taxon>Marchantiophyta</taxon>
        <taxon>Marchantiopsida</taxon>
        <taxon>Marchantiidae</taxon>
        <taxon>Marchantiales</taxon>
        <taxon>Ricciaceae</taxon>
        <taxon>Riccia</taxon>
    </lineage>
</organism>
<protein>
    <submittedName>
        <fullName evidence="2">Uncharacterized protein</fullName>
    </submittedName>
</protein>
<comment type="caution">
    <text evidence="2">The sequence shown here is derived from an EMBL/GenBank/DDBJ whole genome shotgun (WGS) entry which is preliminary data.</text>
</comment>
<name>A0ABD3IEG0_9MARC</name>
<evidence type="ECO:0000313" key="3">
    <source>
        <dbReference type="Proteomes" id="UP001633002"/>
    </source>
</evidence>
<keyword evidence="3" id="KW-1185">Reference proteome</keyword>
<reference evidence="2 3" key="1">
    <citation type="submission" date="2024-09" db="EMBL/GenBank/DDBJ databases">
        <title>Chromosome-scale assembly of Riccia sorocarpa.</title>
        <authorList>
            <person name="Paukszto L."/>
        </authorList>
    </citation>
    <scope>NUCLEOTIDE SEQUENCE [LARGE SCALE GENOMIC DNA]</scope>
    <source>
        <strain evidence="2">LP-2024</strain>
        <tissue evidence="2">Aerial parts of the thallus</tissue>
    </source>
</reference>
<dbReference type="AlphaFoldDB" id="A0ABD3IEG0"/>
<dbReference type="EMBL" id="JBJQOH010000001">
    <property type="protein sequence ID" value="KAL3702120.1"/>
    <property type="molecule type" value="Genomic_DNA"/>
</dbReference>
<sequence length="596" mass="66321">MVSLLEKSIRLKCALTGECEVLRRTDQNGSVEIRESFLAIRFSLQLGTVFIKREIKTECGEVSTLSIDIQESSKGRCWTLHEGSTNVVYGLHRSTCLHPSKFVSRTIRDDVNPDGDDTGGTSASKNQQPECQTTFSNPITRAASEVASDPYPGWKGIPRDPYLQSAFDAAMSVSAACELGKLDLKTFNFYQVLELPQSYNGNVIFELPPVIEQECTKRNGFRKGMDRRNDCYLWTRLITTDAGHGRKKMFEVSHMSCVGSLQCSNLACGYKAKYGSPNVSDWPTGVHRDQKYTPGDFVPNGGHKCLHCGCRAICVKACYAKMYFVLPSKGKKTSPSLEQASHMSRCAVHVGTHCHSARSAAPRHLVDLMQQSVKEEAIRSPRSPMSVLRKNATTIVLDKLDNMGFTLDMTEDEKKNLFLGISSAANPEKILNMVKSIRRSAVPLGELSAIASMQQNTIYRTVQRSLFPGQADSDKRCHVFKMATVGPGSGVNLVNRMRPGGNLEGAWVMWNVMYRIDSGWCTMGIHVYDHVLRCLSTIAICELKAEDKETHKAVQQIEDWWKADNAIPSKLKEMQASTYSHSIPVIDQLNILLQSI</sequence>
<proteinExistence type="predicted"/>
<feature type="region of interest" description="Disordered" evidence="1">
    <location>
        <begin position="107"/>
        <end position="131"/>
    </location>
</feature>
<dbReference type="Proteomes" id="UP001633002">
    <property type="component" value="Unassembled WGS sequence"/>
</dbReference>
<gene>
    <name evidence="2" type="ORF">R1sor_020142</name>
</gene>
<evidence type="ECO:0000313" key="2">
    <source>
        <dbReference type="EMBL" id="KAL3702120.1"/>
    </source>
</evidence>
<accession>A0ABD3IEG0</accession>